<accession>S0FS22</accession>
<keyword evidence="3" id="KW-1185">Reference proteome</keyword>
<evidence type="ECO:0000313" key="3">
    <source>
        <dbReference type="Proteomes" id="UP000014216"/>
    </source>
</evidence>
<dbReference type="PANTHER" id="PTHR38813:SF1">
    <property type="entry name" value="TOXIN RELE1-RELATED"/>
    <property type="match status" value="1"/>
</dbReference>
<protein>
    <submittedName>
        <fullName evidence="2">Plasmid stabilization system</fullName>
    </submittedName>
</protein>
<organism evidence="2 3">
    <name type="scientific">Desulfotignum phosphitoxidans DSM 13687</name>
    <dbReference type="NCBI Taxonomy" id="1286635"/>
    <lineage>
        <taxon>Bacteria</taxon>
        <taxon>Pseudomonadati</taxon>
        <taxon>Thermodesulfobacteriota</taxon>
        <taxon>Desulfobacteria</taxon>
        <taxon>Desulfobacterales</taxon>
        <taxon>Desulfobacteraceae</taxon>
        <taxon>Desulfotignum</taxon>
    </lineage>
</organism>
<sequence length="85" mass="10150">MAGYKIFFKKSVWKDFKAIPDKDLNKILQSIESLGEDPRQPGSKKLSGQERYRFRVGRYRIIYSIQDEELTIWVVKVGHRKNVYR</sequence>
<reference evidence="2 3" key="1">
    <citation type="journal article" date="2013" name="Genome Announc.">
        <title>Draft Genome Sequence of Desulfotignum phosphitoxidans DSM 13687 Strain FiPS-3.</title>
        <authorList>
            <person name="Poehlein A."/>
            <person name="Daniel R."/>
            <person name="Simeonova D.D."/>
        </authorList>
    </citation>
    <scope>NUCLEOTIDE SEQUENCE [LARGE SCALE GENOMIC DNA]</scope>
    <source>
        <strain evidence="2 3">DSM 13687</strain>
    </source>
</reference>
<keyword evidence="1" id="KW-1277">Toxin-antitoxin system</keyword>
<dbReference type="InterPro" id="IPR007712">
    <property type="entry name" value="RelE/ParE_toxin"/>
</dbReference>
<dbReference type="Proteomes" id="UP000014216">
    <property type="component" value="Unassembled WGS sequence"/>
</dbReference>
<dbReference type="Pfam" id="PF05016">
    <property type="entry name" value="ParE_toxin"/>
    <property type="match status" value="1"/>
</dbReference>
<proteinExistence type="predicted"/>
<dbReference type="AlphaFoldDB" id="S0FS22"/>
<dbReference type="Gene3D" id="3.30.2310.20">
    <property type="entry name" value="RelE-like"/>
    <property type="match status" value="1"/>
</dbReference>
<dbReference type="InterPro" id="IPR035093">
    <property type="entry name" value="RelE/ParE_toxin_dom_sf"/>
</dbReference>
<dbReference type="PANTHER" id="PTHR38813">
    <property type="match status" value="1"/>
</dbReference>
<dbReference type="InterPro" id="IPR052747">
    <property type="entry name" value="TA_system_RelE_toxin"/>
</dbReference>
<evidence type="ECO:0000313" key="2">
    <source>
        <dbReference type="EMBL" id="EMS77510.1"/>
    </source>
</evidence>
<name>S0FS22_9BACT</name>
<comment type="caution">
    <text evidence="2">The sequence shown here is derived from an EMBL/GenBank/DDBJ whole genome shotgun (WGS) entry which is preliminary data.</text>
</comment>
<dbReference type="RefSeq" id="WP_006968585.1">
    <property type="nucleotide sequence ID" value="NZ_APJX01000015.1"/>
</dbReference>
<gene>
    <name evidence="2" type="ORF">Dpo_15c00860</name>
</gene>
<dbReference type="OrthoDB" id="9797723at2"/>
<dbReference type="NCBIfam" id="TIGR02385">
    <property type="entry name" value="RelE_StbE"/>
    <property type="match status" value="1"/>
</dbReference>
<evidence type="ECO:0000256" key="1">
    <source>
        <dbReference type="ARBA" id="ARBA00022649"/>
    </source>
</evidence>
<dbReference type="EMBL" id="APJX01000015">
    <property type="protein sequence ID" value="EMS77510.1"/>
    <property type="molecule type" value="Genomic_DNA"/>
</dbReference>
<dbReference type="SUPFAM" id="SSF143011">
    <property type="entry name" value="RelE-like"/>
    <property type="match status" value="1"/>
</dbReference>